<dbReference type="AlphaFoldDB" id="I0K3D8"/>
<dbReference type="EMBL" id="HE796683">
    <property type="protein sequence ID" value="CCG98641.1"/>
    <property type="molecule type" value="Genomic_DNA"/>
</dbReference>
<evidence type="ECO:0000313" key="1">
    <source>
        <dbReference type="EMBL" id="CCG98641.1"/>
    </source>
</evidence>
<protein>
    <submittedName>
        <fullName evidence="1">Uncharacterized protein</fullName>
    </submittedName>
</protein>
<keyword evidence="2" id="KW-1185">Reference proteome</keyword>
<dbReference type="STRING" id="1166018.FAES_0630"/>
<dbReference type="Proteomes" id="UP000011058">
    <property type="component" value="Chromosome"/>
</dbReference>
<dbReference type="HOGENOM" id="CLU_573524_0_0_10"/>
<dbReference type="eggNOG" id="ENOG502ZB47">
    <property type="taxonomic scope" value="Bacteria"/>
</dbReference>
<gene>
    <name evidence="1" type="ORF">FAES_0630</name>
</gene>
<organism evidence="1 2">
    <name type="scientific">Fibrella aestuarina BUZ 2</name>
    <dbReference type="NCBI Taxonomy" id="1166018"/>
    <lineage>
        <taxon>Bacteria</taxon>
        <taxon>Pseudomonadati</taxon>
        <taxon>Bacteroidota</taxon>
        <taxon>Cytophagia</taxon>
        <taxon>Cytophagales</taxon>
        <taxon>Spirosomataceae</taxon>
        <taxon>Fibrella</taxon>
    </lineage>
</organism>
<dbReference type="PATRIC" id="fig|1166018.3.peg.640"/>
<sequence>MCLCALCRNFGSFRTPQPVPFVYVMSQRIATLVVFSILLLGCATYEPPRDINTPYTFPNRGGDGPAVKPPPPTTRVFVSNALIKLGIDPNLGGAITYLSEANGTNMINNHDYGRQVQNSLYSGPVPYEPNGQKPHPAWATNGWNPVQVGDYSGTPARSIEWRKIDSTHLYTKATGIQWPLVNVPGECTMEHWYELRDNTVRVRSRTTVQRTDTSFYNPSYQETPSVYLNGPYHRFVSYQGDRPFTNDAISDRTFTNKSEVQYCSENWAAIVNGQGRGIGLYKPNEFNWGGGFWGSSQTGDEYDNATGYVAALPVDQMDYNGVYEYEYVLIVGSVNTIRQFAYSQPRPRNTPDFVFDTGRKGWSYFNTRDQGWPIQTTLNVRWEGLRPDRFRVASPFMFVPASNVPRLYIQAAFSTNATSAHLIWTRQGDNDFRHKPNQELDFPIIGDGQMRVYEIDLSRVASWQGVISRIGLEPTSIEGLQKGGLMRLKSVTTTRP</sequence>
<reference evidence="1 2" key="1">
    <citation type="journal article" date="2012" name="J. Bacteriol.">
        <title>Genome Sequence of Fibrella aestuarina BUZ 2T, a Filamentous Marine Bacterium.</title>
        <authorList>
            <person name="Filippini M."/>
            <person name="Qi W."/>
            <person name="Blom J."/>
            <person name="Goesmann A."/>
            <person name="Smits T.H."/>
            <person name="Bagheri H.C."/>
        </authorList>
    </citation>
    <scope>NUCLEOTIDE SEQUENCE [LARGE SCALE GENOMIC DNA]</scope>
    <source>
        <strain evidence="2">BUZ 2T</strain>
    </source>
</reference>
<evidence type="ECO:0000313" key="2">
    <source>
        <dbReference type="Proteomes" id="UP000011058"/>
    </source>
</evidence>
<name>I0K3D8_9BACT</name>
<accession>I0K3D8</accession>
<proteinExistence type="predicted"/>
<dbReference type="KEGG" id="fae:FAES_0630"/>